<protein>
    <recommendedName>
        <fullName evidence="6">HAT C-terminal dimerisation domain-containing protein</fullName>
    </recommendedName>
</protein>
<evidence type="ECO:0000259" key="6">
    <source>
        <dbReference type="Pfam" id="PF05699"/>
    </source>
</evidence>
<organism evidence="7 8">
    <name type="scientific">Chenopodium quinoa</name>
    <name type="common">Quinoa</name>
    <dbReference type="NCBI Taxonomy" id="63459"/>
    <lineage>
        <taxon>Eukaryota</taxon>
        <taxon>Viridiplantae</taxon>
        <taxon>Streptophyta</taxon>
        <taxon>Embryophyta</taxon>
        <taxon>Tracheophyta</taxon>
        <taxon>Spermatophyta</taxon>
        <taxon>Magnoliopsida</taxon>
        <taxon>eudicotyledons</taxon>
        <taxon>Gunneridae</taxon>
        <taxon>Pentapetalae</taxon>
        <taxon>Caryophyllales</taxon>
        <taxon>Chenopodiaceae</taxon>
        <taxon>Chenopodioideae</taxon>
        <taxon>Atripliceae</taxon>
        <taxon>Chenopodium</taxon>
    </lineage>
</organism>
<dbReference type="Pfam" id="PF05699">
    <property type="entry name" value="Dimer_Tnp_hAT"/>
    <property type="match status" value="1"/>
</dbReference>
<dbReference type="SUPFAM" id="SSF53098">
    <property type="entry name" value="Ribonuclease H-like"/>
    <property type="match status" value="1"/>
</dbReference>
<dbReference type="Proteomes" id="UP000596660">
    <property type="component" value="Unplaced"/>
</dbReference>
<evidence type="ECO:0000256" key="1">
    <source>
        <dbReference type="ARBA" id="ARBA00004123"/>
    </source>
</evidence>
<dbReference type="GO" id="GO:0005634">
    <property type="term" value="C:nucleus"/>
    <property type="evidence" value="ECO:0007669"/>
    <property type="project" value="UniProtKB-SubCell"/>
</dbReference>
<comment type="subcellular location">
    <subcellularLocation>
        <location evidence="1">Nucleus</location>
    </subcellularLocation>
</comment>
<feature type="domain" description="HAT C-terminal dimerisation" evidence="6">
    <location>
        <begin position="2"/>
        <end position="41"/>
    </location>
</feature>
<dbReference type="AlphaFoldDB" id="A0A803N854"/>
<proteinExistence type="predicted"/>
<reference evidence="7" key="1">
    <citation type="journal article" date="2017" name="Nature">
        <title>The genome of Chenopodium quinoa.</title>
        <authorList>
            <person name="Jarvis D.E."/>
            <person name="Ho Y.S."/>
            <person name="Lightfoot D.J."/>
            <person name="Schmoeckel S.M."/>
            <person name="Li B."/>
            <person name="Borm T.J.A."/>
            <person name="Ohyanagi H."/>
            <person name="Mineta K."/>
            <person name="Michell C.T."/>
            <person name="Saber N."/>
            <person name="Kharbatia N.M."/>
            <person name="Rupper R.R."/>
            <person name="Sharp A.R."/>
            <person name="Dally N."/>
            <person name="Boughton B.A."/>
            <person name="Woo Y.H."/>
            <person name="Gao G."/>
            <person name="Schijlen E.G.W.M."/>
            <person name="Guo X."/>
            <person name="Momin A.A."/>
            <person name="Negrao S."/>
            <person name="Al-Babili S."/>
            <person name="Gehring C."/>
            <person name="Roessner U."/>
            <person name="Jung C."/>
            <person name="Murphy K."/>
            <person name="Arold S.T."/>
            <person name="Gojobori T."/>
            <person name="van der Linden C.G."/>
            <person name="van Loo E.N."/>
            <person name="Jellen E.N."/>
            <person name="Maughan P.J."/>
            <person name="Tester M."/>
        </authorList>
    </citation>
    <scope>NUCLEOTIDE SEQUENCE [LARGE SCALE GENOMIC DNA]</scope>
    <source>
        <strain evidence="7">cv. PI 614886</strain>
    </source>
</reference>
<reference evidence="7" key="2">
    <citation type="submission" date="2021-03" db="UniProtKB">
        <authorList>
            <consortium name="EnsemblPlants"/>
        </authorList>
    </citation>
    <scope>IDENTIFICATION</scope>
</reference>
<dbReference type="InterPro" id="IPR012337">
    <property type="entry name" value="RNaseH-like_sf"/>
</dbReference>
<keyword evidence="5" id="KW-0539">Nucleus</keyword>
<evidence type="ECO:0000313" key="8">
    <source>
        <dbReference type="Proteomes" id="UP000596660"/>
    </source>
</evidence>
<dbReference type="GO" id="GO:0046983">
    <property type="term" value="F:protein dimerization activity"/>
    <property type="evidence" value="ECO:0007669"/>
    <property type="project" value="InterPro"/>
</dbReference>
<keyword evidence="4" id="KW-0862">Zinc</keyword>
<sequence>MELDILEYWQQNVVKFPELAILARDLLTIPVSAVASESAFSFYKWFTDLEAAMKSELSCHSKIRPTALLSRATEESLLVLRVGECPAVSAAFVFFGTRQ</sequence>
<keyword evidence="2" id="KW-0479">Metal-binding</keyword>
<evidence type="ECO:0000256" key="5">
    <source>
        <dbReference type="ARBA" id="ARBA00023242"/>
    </source>
</evidence>
<dbReference type="PANTHER" id="PTHR46481:SF10">
    <property type="entry name" value="ZINC FINGER BED DOMAIN-CONTAINING PROTEIN 39"/>
    <property type="match status" value="1"/>
</dbReference>
<keyword evidence="3" id="KW-0863">Zinc-finger</keyword>
<dbReference type="PANTHER" id="PTHR46481">
    <property type="entry name" value="ZINC FINGER BED DOMAIN-CONTAINING PROTEIN 4"/>
    <property type="match status" value="1"/>
</dbReference>
<dbReference type="EnsemblPlants" id="AUR62041958-RA">
    <property type="protein sequence ID" value="AUR62041958-RA:cds"/>
    <property type="gene ID" value="AUR62041958"/>
</dbReference>
<evidence type="ECO:0000256" key="3">
    <source>
        <dbReference type="ARBA" id="ARBA00022771"/>
    </source>
</evidence>
<dbReference type="InterPro" id="IPR052035">
    <property type="entry name" value="ZnF_BED_domain_contain"/>
</dbReference>
<dbReference type="InterPro" id="IPR008906">
    <property type="entry name" value="HATC_C_dom"/>
</dbReference>
<name>A0A803N854_CHEQI</name>
<dbReference type="GO" id="GO:0008270">
    <property type="term" value="F:zinc ion binding"/>
    <property type="evidence" value="ECO:0007669"/>
    <property type="project" value="UniProtKB-KW"/>
</dbReference>
<accession>A0A803N854</accession>
<evidence type="ECO:0000256" key="2">
    <source>
        <dbReference type="ARBA" id="ARBA00022723"/>
    </source>
</evidence>
<dbReference type="Gramene" id="AUR62041958-RA">
    <property type="protein sequence ID" value="AUR62041958-RA:cds"/>
    <property type="gene ID" value="AUR62041958"/>
</dbReference>
<keyword evidence="8" id="KW-1185">Reference proteome</keyword>
<evidence type="ECO:0000313" key="7">
    <source>
        <dbReference type="EnsemblPlants" id="AUR62041958-RA:cds"/>
    </source>
</evidence>
<evidence type="ECO:0000256" key="4">
    <source>
        <dbReference type="ARBA" id="ARBA00022833"/>
    </source>
</evidence>